<feature type="region of interest" description="Disordered" evidence="1">
    <location>
        <begin position="264"/>
        <end position="298"/>
    </location>
</feature>
<dbReference type="EMBL" id="PGGN01000002">
    <property type="protein sequence ID" value="PSH58021.1"/>
    <property type="molecule type" value="Genomic_DNA"/>
</dbReference>
<dbReference type="RefSeq" id="WP_146141831.1">
    <property type="nucleotide sequence ID" value="NZ_JACHXT010000001.1"/>
</dbReference>
<reference evidence="3" key="1">
    <citation type="submission" date="2017-11" db="EMBL/GenBank/DDBJ databases">
        <authorList>
            <person name="Kuznetsova I."/>
            <person name="Sazanova A."/>
            <person name="Chirak E."/>
            <person name="Safronova V."/>
            <person name="Willems A."/>
        </authorList>
    </citation>
    <scope>NUCLEOTIDE SEQUENCE [LARGE SCALE GENOMIC DNA]</scope>
    <source>
        <strain evidence="3">PEPV15</strain>
    </source>
</reference>
<evidence type="ECO:0000313" key="3">
    <source>
        <dbReference type="Proteomes" id="UP000241158"/>
    </source>
</evidence>
<comment type="caution">
    <text evidence="2">The sequence shown here is derived from an EMBL/GenBank/DDBJ whole genome shotgun (WGS) entry which is preliminary data.</text>
</comment>
<feature type="compositionally biased region" description="Pro residues" evidence="1">
    <location>
        <begin position="266"/>
        <end position="279"/>
    </location>
</feature>
<evidence type="ECO:0000313" key="2">
    <source>
        <dbReference type="EMBL" id="PSH58021.1"/>
    </source>
</evidence>
<dbReference type="AlphaFoldDB" id="A0A2P7AUZ5"/>
<organism evidence="2 3">
    <name type="scientific">Phyllobacterium endophyticum</name>
    <dbReference type="NCBI Taxonomy" id="1149773"/>
    <lineage>
        <taxon>Bacteria</taxon>
        <taxon>Pseudomonadati</taxon>
        <taxon>Pseudomonadota</taxon>
        <taxon>Alphaproteobacteria</taxon>
        <taxon>Hyphomicrobiales</taxon>
        <taxon>Phyllobacteriaceae</taxon>
        <taxon>Phyllobacterium</taxon>
    </lineage>
</organism>
<dbReference type="OrthoDB" id="8480159at2"/>
<keyword evidence="3" id="KW-1185">Reference proteome</keyword>
<sequence>MRSNIFSLDLAKETSDLIAVNPAAPAVALNHLKALLAERESYLNRLQQIQDDFVVLGIESHELTDGNPEIGFLLPRTLFDNELSNLIRELSAVQSIIRAFSELTTGSAEPIEVKQISTSDPLFFFGLAQETIIVIGAAVTWALNTWKQVEQIRKLRSDAAKIAALDDGNIQGQLEEKIKTFIAAEITSQTEKLVGDLKETPRKNEQRNHVHWALEAILSRVERGWAIEIKMIPPTTTTLADGETLSESEGKLKLWEIASQLSFPPMDGPPITQLPPPSLPERTNTARQERAPRRKIKD</sequence>
<protein>
    <submittedName>
        <fullName evidence="2">Uncharacterized protein</fullName>
    </submittedName>
</protein>
<dbReference type="Proteomes" id="UP000241158">
    <property type="component" value="Unassembled WGS sequence"/>
</dbReference>
<accession>A0A2P7AUZ5</accession>
<gene>
    <name evidence="2" type="ORF">CU100_10160</name>
</gene>
<evidence type="ECO:0000256" key="1">
    <source>
        <dbReference type="SAM" id="MobiDB-lite"/>
    </source>
</evidence>
<proteinExistence type="predicted"/>
<name>A0A2P7AUZ5_9HYPH</name>